<feature type="compositionally biased region" description="Basic and acidic residues" evidence="4">
    <location>
        <begin position="1"/>
        <end position="11"/>
    </location>
</feature>
<sequence>MSLNIDEKLGDKGGGSSRDPAAGDSSQRDAYTRKPLRSPKPGIDADYRTPPPAQGTYSQSSQSWSQTVQTAANSMSSLSVNAPVFVPMGYSTATTPQQNFVGYNEFEGLKTNRPAILSVSKNENDETRLLKDSMFKLMSSPASFDDLLKTLTSKFNQSVRDEKSLLEIIRIIYELSVEQVNFRYTGARMCNYLSRHMNVETDSGTFRQHLLKRLHQEFEKKDESIRNPQTIPRLLGFTLFVAELFENFEIIVNDQPERLHVLREALGDLSLTLLSHPQDGNIKCVINVLKLTGSNLEHCERKKTGSSKYMDAIFVKVNELSTSDKINISIREMLMKLLLLRAVGWNRDEETPKAEPPAQAASAPAQEFSNEPIFFAPDGRQISAQEAGFYNYDEYDEEYYGNDYEVDYQQWSNEDDEYYENAIVLDEEACADYEQFLRETTGGYS</sequence>
<feature type="compositionally biased region" description="Low complexity" evidence="4">
    <location>
        <begin position="54"/>
        <end position="65"/>
    </location>
</feature>
<dbReference type="InterPro" id="IPR051367">
    <property type="entry name" value="mRNA_TranslReg/HistoneTransl"/>
</dbReference>
<evidence type="ECO:0000256" key="4">
    <source>
        <dbReference type="SAM" id="MobiDB-lite"/>
    </source>
</evidence>
<keyword evidence="3" id="KW-0810">Translation regulation</keyword>
<organism evidence="6 7">
    <name type="scientific">Saccoglossus kowalevskii</name>
    <name type="common">Acorn worm</name>
    <dbReference type="NCBI Taxonomy" id="10224"/>
    <lineage>
        <taxon>Eukaryota</taxon>
        <taxon>Metazoa</taxon>
        <taxon>Hemichordata</taxon>
        <taxon>Enteropneusta</taxon>
        <taxon>Harrimaniidae</taxon>
        <taxon>Saccoglossus</taxon>
    </lineage>
</organism>
<name>A0ABM0H0S0_SACKO</name>
<dbReference type="InterPro" id="IPR016024">
    <property type="entry name" value="ARM-type_fold"/>
</dbReference>
<gene>
    <name evidence="7" type="primary">LOC100378892</name>
</gene>
<evidence type="ECO:0000256" key="2">
    <source>
        <dbReference type="ARBA" id="ARBA00022490"/>
    </source>
</evidence>
<dbReference type="SUPFAM" id="SSF48371">
    <property type="entry name" value="ARM repeat"/>
    <property type="match status" value="1"/>
</dbReference>
<comment type="subcellular location">
    <subcellularLocation>
        <location evidence="1">Cytoplasm</location>
    </subcellularLocation>
</comment>
<dbReference type="Pfam" id="PF02854">
    <property type="entry name" value="MIF4G"/>
    <property type="match status" value="1"/>
</dbReference>
<evidence type="ECO:0000256" key="3">
    <source>
        <dbReference type="ARBA" id="ARBA00022845"/>
    </source>
</evidence>
<reference evidence="7" key="1">
    <citation type="submission" date="2025-08" db="UniProtKB">
        <authorList>
            <consortium name="RefSeq"/>
        </authorList>
    </citation>
    <scope>IDENTIFICATION</scope>
    <source>
        <tissue evidence="7">Testes</tissue>
    </source>
</reference>
<dbReference type="Gene3D" id="1.25.40.180">
    <property type="match status" value="1"/>
</dbReference>
<evidence type="ECO:0000313" key="7">
    <source>
        <dbReference type="RefSeq" id="XP_002741647.1"/>
    </source>
</evidence>
<proteinExistence type="predicted"/>
<dbReference type="InterPro" id="IPR003890">
    <property type="entry name" value="MIF4G-like_typ-3"/>
</dbReference>
<evidence type="ECO:0000256" key="1">
    <source>
        <dbReference type="ARBA" id="ARBA00004496"/>
    </source>
</evidence>
<dbReference type="PANTHER" id="PTHR23254:SF15">
    <property type="entry name" value="POLYADENYLATE-BINDING PROTEIN-INTERACTING PROTEIN 1"/>
    <property type="match status" value="1"/>
</dbReference>
<feature type="domain" description="MIF4G" evidence="5">
    <location>
        <begin position="127"/>
        <end position="344"/>
    </location>
</feature>
<dbReference type="RefSeq" id="XP_002741647.1">
    <property type="nucleotide sequence ID" value="XM_002741601.2"/>
</dbReference>
<accession>A0ABM0H0S0</accession>
<protein>
    <submittedName>
        <fullName evidence="7">Polyadenylate-binding protein-interacting protein 1-like</fullName>
    </submittedName>
</protein>
<evidence type="ECO:0000259" key="5">
    <source>
        <dbReference type="SMART" id="SM00543"/>
    </source>
</evidence>
<dbReference type="Proteomes" id="UP000694865">
    <property type="component" value="Unplaced"/>
</dbReference>
<keyword evidence="6" id="KW-1185">Reference proteome</keyword>
<dbReference type="PANTHER" id="PTHR23254">
    <property type="entry name" value="EIF4G DOMAIN PROTEIN"/>
    <property type="match status" value="1"/>
</dbReference>
<feature type="region of interest" description="Disordered" evidence="4">
    <location>
        <begin position="1"/>
        <end position="65"/>
    </location>
</feature>
<dbReference type="SMART" id="SM00543">
    <property type="entry name" value="MIF4G"/>
    <property type="match status" value="1"/>
</dbReference>
<dbReference type="GeneID" id="100378892"/>
<evidence type="ECO:0000313" key="6">
    <source>
        <dbReference type="Proteomes" id="UP000694865"/>
    </source>
</evidence>
<keyword evidence="2" id="KW-0963">Cytoplasm</keyword>